<dbReference type="InterPro" id="IPR012341">
    <property type="entry name" value="6hp_glycosidase-like_sf"/>
</dbReference>
<dbReference type="CDD" id="cd04794">
    <property type="entry name" value="euk_LANCL"/>
    <property type="match status" value="1"/>
</dbReference>
<comment type="similarity">
    <text evidence="1">Belongs to the LanC-like protein family.</text>
</comment>
<name>F0YG24_AURAN</name>
<dbReference type="InParanoid" id="F0YG24"/>
<proteinExistence type="inferred from homology"/>
<keyword evidence="2" id="KW-0862">Zinc</keyword>
<evidence type="ECO:0000313" key="4">
    <source>
        <dbReference type="Proteomes" id="UP000002729"/>
    </source>
</evidence>
<dbReference type="FunCoup" id="F0YG24">
    <property type="interactions" value="20"/>
</dbReference>
<dbReference type="PRINTS" id="PR01951">
    <property type="entry name" value="LANCEUKARYTE"/>
</dbReference>
<feature type="binding site" evidence="2">
    <location>
        <position position="341"/>
    </location>
    <ligand>
        <name>Zn(2+)</name>
        <dbReference type="ChEBI" id="CHEBI:29105"/>
    </ligand>
</feature>
<reference evidence="3 4" key="1">
    <citation type="journal article" date="2011" name="Proc. Natl. Acad. Sci. U.S.A.">
        <title>Niche of harmful alga Aureococcus anophagefferens revealed through ecogenomics.</title>
        <authorList>
            <person name="Gobler C.J."/>
            <person name="Berry D.L."/>
            <person name="Dyhrman S.T."/>
            <person name="Wilhelm S.W."/>
            <person name="Salamov A."/>
            <person name="Lobanov A.V."/>
            <person name="Zhang Y."/>
            <person name="Collier J.L."/>
            <person name="Wurch L.L."/>
            <person name="Kustka A.B."/>
            <person name="Dill B.D."/>
            <person name="Shah M."/>
            <person name="VerBerkmoes N.C."/>
            <person name="Kuo A."/>
            <person name="Terry A."/>
            <person name="Pangilinan J."/>
            <person name="Lindquist E.A."/>
            <person name="Lucas S."/>
            <person name="Paulsen I.T."/>
            <person name="Hattenrath-Lehmann T.K."/>
            <person name="Talmage S.C."/>
            <person name="Walker E.A."/>
            <person name="Koch F."/>
            <person name="Burson A.M."/>
            <person name="Marcoval M.A."/>
            <person name="Tang Y.Z."/>
            <person name="Lecleir G.R."/>
            <person name="Coyne K.J."/>
            <person name="Berg G.M."/>
            <person name="Bertrand E.M."/>
            <person name="Saito M.A."/>
            <person name="Gladyshev V.N."/>
            <person name="Grigoriev I.V."/>
        </authorList>
    </citation>
    <scope>NUCLEOTIDE SEQUENCE [LARGE SCALE GENOMIC DNA]</scope>
    <source>
        <strain evidence="4">CCMP 1984</strain>
    </source>
</reference>
<dbReference type="InterPro" id="IPR020464">
    <property type="entry name" value="LanC-like_prot_euk"/>
</dbReference>
<dbReference type="SMART" id="SM01260">
    <property type="entry name" value="LANC_like"/>
    <property type="match status" value="1"/>
</dbReference>
<dbReference type="PANTHER" id="PTHR12736">
    <property type="entry name" value="LANC-LIKE PROTEIN"/>
    <property type="match status" value="1"/>
</dbReference>
<dbReference type="PRINTS" id="PR01950">
    <property type="entry name" value="LANCSUPER"/>
</dbReference>
<evidence type="ECO:0000313" key="3">
    <source>
        <dbReference type="EMBL" id="EGB05817.1"/>
    </source>
</evidence>
<sequence length="422" mass="45432">MAAHSDTKEARCFECPSSRDYDKEAGSRLVDAVRGDRVSVAMSLRLEEFEDDIAGRLMENCEIRLAVPALAEQRRADGQDSVYVGEPGVAFYLGRRGDAATARALVDFHTRNGDAPPTALDCSLLCGATGLDVVAATLAPDDETFRFRAKRVLSRAQLARGDKLAADEWLYGKAGFLRALLGLRRLAKRRRLAALEDALAVAATRVAAALLDDGRSELDEILRYSWHGTPYVGAAHGTGGICYLLLCAARDDAQLAAKAYPYVRATLKALAALAVDGNWPAVAGEARAPLVHFCHGAPGMVFAFFEGAKVFKDAALKTAALDAAYTTWKYGLLFKGPGLCHGIAGNGYALLAAFRATGDVKWLHRACVFAETGVAEDTIAMSHTPDHPLSLFEGLAGCACFLRDLRQHPKDAELPFFEFHGL</sequence>
<protein>
    <submittedName>
        <fullName evidence="3">Uncharacterized protein</fullName>
    </submittedName>
</protein>
<dbReference type="EMBL" id="GL833138">
    <property type="protein sequence ID" value="EGB05817.1"/>
    <property type="molecule type" value="Genomic_DNA"/>
</dbReference>
<dbReference type="GO" id="GO:0031179">
    <property type="term" value="P:peptide modification"/>
    <property type="evidence" value="ECO:0007669"/>
    <property type="project" value="InterPro"/>
</dbReference>
<keyword evidence="2" id="KW-0479">Metal-binding</keyword>
<dbReference type="Proteomes" id="UP000002729">
    <property type="component" value="Unassembled WGS sequence"/>
</dbReference>
<dbReference type="KEGG" id="aaf:AURANDRAFT_66025"/>
<dbReference type="Gene3D" id="1.50.10.10">
    <property type="match status" value="1"/>
</dbReference>
<dbReference type="AlphaFoldDB" id="F0YG24"/>
<gene>
    <name evidence="3" type="ORF">AURANDRAFT_66025</name>
</gene>
<dbReference type="InterPro" id="IPR007822">
    <property type="entry name" value="LANC-like"/>
</dbReference>
<dbReference type="RefSeq" id="XP_009039362.1">
    <property type="nucleotide sequence ID" value="XM_009041114.1"/>
</dbReference>
<dbReference type="Pfam" id="PF05147">
    <property type="entry name" value="LANC_like"/>
    <property type="match status" value="1"/>
</dbReference>
<feature type="binding site" evidence="2">
    <location>
        <position position="340"/>
    </location>
    <ligand>
        <name>Zn(2+)</name>
        <dbReference type="ChEBI" id="CHEBI:29105"/>
    </ligand>
</feature>
<dbReference type="PANTHER" id="PTHR12736:SF7">
    <property type="entry name" value="LANC-LIKE PROTEIN 3"/>
    <property type="match status" value="1"/>
</dbReference>
<feature type="binding site" evidence="2">
    <location>
        <position position="294"/>
    </location>
    <ligand>
        <name>Zn(2+)</name>
        <dbReference type="ChEBI" id="CHEBI:29105"/>
    </ligand>
</feature>
<dbReference type="GO" id="GO:0046872">
    <property type="term" value="F:metal ion binding"/>
    <property type="evidence" value="ECO:0007669"/>
    <property type="project" value="UniProtKB-KW"/>
</dbReference>
<dbReference type="eggNOG" id="KOG2787">
    <property type="taxonomic scope" value="Eukaryota"/>
</dbReference>
<dbReference type="SUPFAM" id="SSF158745">
    <property type="entry name" value="LanC-like"/>
    <property type="match status" value="1"/>
</dbReference>
<dbReference type="GO" id="GO:0005886">
    <property type="term" value="C:plasma membrane"/>
    <property type="evidence" value="ECO:0007669"/>
    <property type="project" value="TreeGrafter"/>
</dbReference>
<dbReference type="OMA" id="HTKTGCD"/>
<organism evidence="4">
    <name type="scientific">Aureococcus anophagefferens</name>
    <name type="common">Harmful bloom alga</name>
    <dbReference type="NCBI Taxonomy" id="44056"/>
    <lineage>
        <taxon>Eukaryota</taxon>
        <taxon>Sar</taxon>
        <taxon>Stramenopiles</taxon>
        <taxon>Ochrophyta</taxon>
        <taxon>Pelagophyceae</taxon>
        <taxon>Pelagomonadales</taxon>
        <taxon>Pelagomonadaceae</taxon>
        <taxon>Aureococcus</taxon>
    </lineage>
</organism>
<dbReference type="GeneID" id="20225610"/>
<evidence type="ECO:0000256" key="1">
    <source>
        <dbReference type="ARBA" id="ARBA00007179"/>
    </source>
</evidence>
<dbReference type="OrthoDB" id="206635at2759"/>
<evidence type="ECO:0000256" key="2">
    <source>
        <dbReference type="PIRSR" id="PIRSR607822-1"/>
    </source>
</evidence>
<keyword evidence="4" id="KW-1185">Reference proteome</keyword>
<dbReference type="GO" id="GO:0005975">
    <property type="term" value="P:carbohydrate metabolic process"/>
    <property type="evidence" value="ECO:0007669"/>
    <property type="project" value="InterPro"/>
</dbReference>
<accession>F0YG24</accession>